<reference evidence="1" key="1">
    <citation type="journal article" date="2021" name="Proc. Natl. Acad. Sci. U.S.A.">
        <title>A Catalog of Tens of Thousands of Viruses from Human Metagenomes Reveals Hidden Associations with Chronic Diseases.</title>
        <authorList>
            <person name="Tisza M.J."/>
            <person name="Buck C.B."/>
        </authorList>
    </citation>
    <scope>NUCLEOTIDE SEQUENCE</scope>
    <source>
        <strain evidence="1">Ctrpg19</strain>
    </source>
</reference>
<evidence type="ECO:0000313" key="1">
    <source>
        <dbReference type="EMBL" id="DAD82711.1"/>
    </source>
</evidence>
<organism evidence="1">
    <name type="scientific">Siphoviridae sp. ctrpg19</name>
    <dbReference type="NCBI Taxonomy" id="2826481"/>
    <lineage>
        <taxon>Viruses</taxon>
        <taxon>Duplodnaviria</taxon>
        <taxon>Heunggongvirae</taxon>
        <taxon>Uroviricota</taxon>
        <taxon>Caudoviricetes</taxon>
    </lineage>
</organism>
<dbReference type="EMBL" id="BK014923">
    <property type="protein sequence ID" value="DAD82711.1"/>
    <property type="molecule type" value="Genomic_DNA"/>
</dbReference>
<proteinExistence type="predicted"/>
<accession>A0A8S5MKX9</accession>
<sequence length="212" mass="25150">MVDYCKWVDENAYKPDVDKDDLFDALYQIVNSIAIKNKMLPSWQDYRPFALYASGRLYMRLTHPRQYLSPDSGKQLKKIKSILNFLNKTMRPMIIDYQNQNFGQTINPEVHSSTAEEVRDGFIKKVINQNKDLLKVDFEYYLNRIKNTVKDLIKKTPYGNDAVMVQRIYVSCMLSLLNQITLCNANKERLKRRYESGFKTEDFLNRVYEEER</sequence>
<protein>
    <submittedName>
        <fullName evidence="1">Uncharacterized protein</fullName>
    </submittedName>
</protein>
<name>A0A8S5MKX9_9CAUD</name>